<keyword evidence="9" id="KW-1185">Reference proteome</keyword>
<evidence type="ECO:0000256" key="2">
    <source>
        <dbReference type="ARBA" id="ARBA00012404"/>
    </source>
</evidence>
<comment type="caution">
    <text evidence="8">The sequence shown here is derived from an EMBL/GenBank/DDBJ whole genome shotgun (WGS) entry which is preliminary data.</text>
</comment>
<dbReference type="EMBL" id="JAHBOM010000002">
    <property type="protein sequence ID" value="MBU8821994.1"/>
    <property type="molecule type" value="Genomic_DNA"/>
</dbReference>
<dbReference type="SUPFAM" id="SSF48600">
    <property type="entry name" value="Chorismate mutase II"/>
    <property type="match status" value="1"/>
</dbReference>
<evidence type="ECO:0000256" key="3">
    <source>
        <dbReference type="ARBA" id="ARBA00022729"/>
    </source>
</evidence>
<evidence type="ECO:0000313" key="8">
    <source>
        <dbReference type="EMBL" id="MBU8821994.1"/>
    </source>
</evidence>
<evidence type="ECO:0000256" key="1">
    <source>
        <dbReference type="ARBA" id="ARBA00004817"/>
    </source>
</evidence>
<organism evidence="8 9">
    <name type="scientific">Mycolicibacterium goodii</name>
    <name type="common">Mycobacterium goodii</name>
    <dbReference type="NCBI Taxonomy" id="134601"/>
    <lineage>
        <taxon>Bacteria</taxon>
        <taxon>Bacillati</taxon>
        <taxon>Actinomycetota</taxon>
        <taxon>Actinomycetes</taxon>
        <taxon>Mycobacteriales</taxon>
        <taxon>Mycobacteriaceae</taxon>
        <taxon>Mycolicibacterium</taxon>
    </lineage>
</organism>
<feature type="signal peptide" evidence="6">
    <location>
        <begin position="1"/>
        <end position="28"/>
    </location>
</feature>
<dbReference type="InterPro" id="IPR002701">
    <property type="entry name" value="CM_II_prokaryot"/>
</dbReference>
<dbReference type="PANTHER" id="PTHR38041:SF2">
    <property type="entry name" value="SECRETED CHORISMATE MUTASE"/>
    <property type="match status" value="1"/>
</dbReference>
<dbReference type="EC" id="5.4.99.5" evidence="2 5"/>
<sequence>MRIAAQRFVVALVTAALGVAGAVTPAHAEDGGPLYKLVDTAVQRLQTADPVSASKWVNGGSIEDSARANQVLEAVAADANKRGLDESFVRRAFENQIHATEGVEYTRFAQWKFDPAHAPKSAPDLTRSRAAIDEFNREMVAEMAAQRGVLMSGDCARALTSARAAVTAARSLDPLYQQALGAATASYCP</sequence>
<dbReference type="PIRSF" id="PIRSF026640">
    <property type="entry name" value="Peripl_chor_mut"/>
    <property type="match status" value="1"/>
</dbReference>
<evidence type="ECO:0000256" key="5">
    <source>
        <dbReference type="PIRNR" id="PIRNR026640"/>
    </source>
</evidence>
<feature type="domain" description="Chorismate mutase" evidence="7">
    <location>
        <begin position="13"/>
        <end position="108"/>
    </location>
</feature>
<dbReference type="InterPro" id="IPR051331">
    <property type="entry name" value="Chorismate_mutase-related"/>
</dbReference>
<reference evidence="8 9" key="1">
    <citation type="submission" date="2021-05" db="EMBL/GenBank/DDBJ databases">
        <title>Draft Genome Sequences of Clinical Respiratory Isolates of Mycobacterium goodii Recovered in Ireland.</title>
        <authorList>
            <person name="Flanagan P.R."/>
            <person name="Mok S."/>
            <person name="Roycroft E."/>
            <person name="Rogers T.R."/>
            <person name="Fitzgibbon M."/>
        </authorList>
    </citation>
    <scope>NUCLEOTIDE SEQUENCE [LARGE SCALE GENOMIC DNA]</scope>
    <source>
        <strain evidence="8 9">14IE55</strain>
    </source>
</reference>
<comment type="function">
    <text evidence="5">Catalyzes the Claisen rearrangement of chorismate to prephenate.</text>
</comment>
<gene>
    <name evidence="8" type="ORF">KL859_03795</name>
</gene>
<evidence type="ECO:0000256" key="6">
    <source>
        <dbReference type="SAM" id="SignalP"/>
    </source>
</evidence>
<dbReference type="PROSITE" id="PS51168">
    <property type="entry name" value="CHORISMATE_MUT_2"/>
    <property type="match status" value="1"/>
</dbReference>
<dbReference type="InterPro" id="IPR036263">
    <property type="entry name" value="Chorismate_II_sf"/>
</dbReference>
<dbReference type="InterPro" id="IPR036979">
    <property type="entry name" value="CM_dom_sf"/>
</dbReference>
<comment type="pathway">
    <text evidence="1 5">Metabolic intermediate biosynthesis; prephenate biosynthesis; prephenate from chorismate: step 1/1.</text>
</comment>
<dbReference type="NCBIfam" id="NF006741">
    <property type="entry name" value="PRK09269.1"/>
    <property type="match status" value="1"/>
</dbReference>
<dbReference type="Proteomes" id="UP000696413">
    <property type="component" value="Unassembled WGS sequence"/>
</dbReference>
<evidence type="ECO:0000256" key="4">
    <source>
        <dbReference type="ARBA" id="ARBA00023235"/>
    </source>
</evidence>
<evidence type="ECO:0000259" key="7">
    <source>
        <dbReference type="PROSITE" id="PS51168"/>
    </source>
</evidence>
<dbReference type="RefSeq" id="WP_100516640.1">
    <property type="nucleotide sequence ID" value="NZ_CP092364.2"/>
</dbReference>
<accession>A0ABS6HJX3</accession>
<dbReference type="Gene3D" id="1.20.59.10">
    <property type="entry name" value="Chorismate mutase"/>
    <property type="match status" value="1"/>
</dbReference>
<dbReference type="GO" id="GO:0004106">
    <property type="term" value="F:chorismate mutase activity"/>
    <property type="evidence" value="ECO:0007669"/>
    <property type="project" value="UniProtKB-EC"/>
</dbReference>
<dbReference type="Pfam" id="PF01817">
    <property type="entry name" value="CM_2"/>
    <property type="match status" value="1"/>
</dbReference>
<dbReference type="NCBIfam" id="TIGR01806">
    <property type="entry name" value="CM_mono2"/>
    <property type="match status" value="1"/>
</dbReference>
<name>A0ABS6HJX3_MYCGD</name>
<evidence type="ECO:0000313" key="9">
    <source>
        <dbReference type="Proteomes" id="UP000696413"/>
    </source>
</evidence>
<dbReference type="InterPro" id="IPR008240">
    <property type="entry name" value="Chorismate_mutase_periplasmic"/>
</dbReference>
<dbReference type="SMART" id="SM00830">
    <property type="entry name" value="CM_2"/>
    <property type="match status" value="1"/>
</dbReference>
<proteinExistence type="predicted"/>
<dbReference type="PANTHER" id="PTHR38041">
    <property type="entry name" value="CHORISMATE MUTASE"/>
    <property type="match status" value="1"/>
</dbReference>
<feature type="chain" id="PRO_5047094711" description="Chorismate mutase" evidence="6">
    <location>
        <begin position="29"/>
        <end position="189"/>
    </location>
</feature>
<keyword evidence="4 5" id="KW-0413">Isomerase</keyword>
<protein>
    <recommendedName>
        <fullName evidence="2 5">Chorismate mutase</fullName>
        <ecNumber evidence="2 5">5.4.99.5</ecNumber>
    </recommendedName>
</protein>
<comment type="catalytic activity">
    <reaction evidence="5">
        <text>chorismate = prephenate</text>
        <dbReference type="Rhea" id="RHEA:13897"/>
        <dbReference type="ChEBI" id="CHEBI:29748"/>
        <dbReference type="ChEBI" id="CHEBI:29934"/>
        <dbReference type="EC" id="5.4.99.5"/>
    </reaction>
</comment>
<keyword evidence="3 6" id="KW-0732">Signal</keyword>